<evidence type="ECO:0000256" key="1">
    <source>
        <dbReference type="ARBA" id="ARBA00004141"/>
    </source>
</evidence>
<dbReference type="RefSeq" id="WP_025061585.1">
    <property type="nucleotide sequence ID" value="NZ_RAQK01000002.1"/>
</dbReference>
<evidence type="ECO:0000313" key="7">
    <source>
        <dbReference type="EMBL" id="RKE94380.1"/>
    </source>
</evidence>
<dbReference type="OrthoDB" id="9799225at2"/>
<feature type="transmembrane region" description="Helical" evidence="6">
    <location>
        <begin position="230"/>
        <end position="259"/>
    </location>
</feature>
<comment type="similarity">
    <text evidence="2">Belongs to the autoinducer-2 exporter (AI-2E) (TC 2.A.86) family.</text>
</comment>
<evidence type="ECO:0000256" key="2">
    <source>
        <dbReference type="ARBA" id="ARBA00009773"/>
    </source>
</evidence>
<dbReference type="GO" id="GO:0016020">
    <property type="term" value="C:membrane"/>
    <property type="evidence" value="ECO:0007669"/>
    <property type="project" value="UniProtKB-SubCell"/>
</dbReference>
<evidence type="ECO:0000256" key="5">
    <source>
        <dbReference type="ARBA" id="ARBA00023136"/>
    </source>
</evidence>
<proteinExistence type="inferred from homology"/>
<dbReference type="Pfam" id="PF01594">
    <property type="entry name" value="AI-2E_transport"/>
    <property type="match status" value="1"/>
</dbReference>
<dbReference type="STRING" id="1443111.Z949_968"/>
<organism evidence="7 8">
    <name type="scientific">Sulfitobacter guttiformis</name>
    <dbReference type="NCBI Taxonomy" id="74349"/>
    <lineage>
        <taxon>Bacteria</taxon>
        <taxon>Pseudomonadati</taxon>
        <taxon>Pseudomonadota</taxon>
        <taxon>Alphaproteobacteria</taxon>
        <taxon>Rhodobacterales</taxon>
        <taxon>Roseobacteraceae</taxon>
        <taxon>Sulfitobacter</taxon>
    </lineage>
</organism>
<sequence length="374" mass="40001">MEDLTSIRRSLQFLCVIALFVTAYFAKDLILPVLLGFLLALTLSPLSRALGRAGISNGVSAALLVGMSGSIILLLMGTSASTIALWSDELPSIGAQVQSKLRGMADTVETVRRATEEVEKMGESAGAAQEVVVKQPGLLSSAMSTGMKLGGTMAVTLILALFLLASGNMFYLKLVQSFQTLSGKKRALSAVYDVERRISRYLLTITVINAVLGVFVGLFLWMLGLPGAHIFGVAAFLLNFLPYIGGVIGAVLAGAYAIISFDTVGYALLAPIGYMFLTTMEGQLITPWLVGKRLELNTVAVFLTVVLWGWLWGIAGALIAVPFLVVFKVVCENVTALHIFSNFLDNRVERTDLELGRDVRTASQDSAPPTSTGQ</sequence>
<feature type="transmembrane region" description="Helical" evidence="6">
    <location>
        <begin position="7"/>
        <end position="25"/>
    </location>
</feature>
<evidence type="ECO:0000256" key="6">
    <source>
        <dbReference type="SAM" id="Phobius"/>
    </source>
</evidence>
<feature type="transmembrane region" description="Helical" evidence="6">
    <location>
        <begin position="31"/>
        <end position="50"/>
    </location>
</feature>
<evidence type="ECO:0000313" key="8">
    <source>
        <dbReference type="Proteomes" id="UP000284407"/>
    </source>
</evidence>
<feature type="transmembrane region" description="Helical" evidence="6">
    <location>
        <begin position="310"/>
        <end position="331"/>
    </location>
</feature>
<dbReference type="GO" id="GO:0055085">
    <property type="term" value="P:transmembrane transport"/>
    <property type="evidence" value="ECO:0007669"/>
    <property type="project" value="TreeGrafter"/>
</dbReference>
<keyword evidence="3 6" id="KW-0812">Transmembrane</keyword>
<dbReference type="InterPro" id="IPR002549">
    <property type="entry name" value="AI-2E-like"/>
</dbReference>
<evidence type="ECO:0000256" key="4">
    <source>
        <dbReference type="ARBA" id="ARBA00022989"/>
    </source>
</evidence>
<keyword evidence="8" id="KW-1185">Reference proteome</keyword>
<gene>
    <name evidence="7" type="ORF">C8N30_3505</name>
</gene>
<dbReference type="PANTHER" id="PTHR21716:SF16">
    <property type="entry name" value="BLL1467 PROTEIN"/>
    <property type="match status" value="1"/>
</dbReference>
<evidence type="ECO:0000256" key="3">
    <source>
        <dbReference type="ARBA" id="ARBA00022692"/>
    </source>
</evidence>
<dbReference type="PANTHER" id="PTHR21716">
    <property type="entry name" value="TRANSMEMBRANE PROTEIN"/>
    <property type="match status" value="1"/>
</dbReference>
<reference evidence="7 8" key="1">
    <citation type="submission" date="2018-09" db="EMBL/GenBank/DDBJ databases">
        <title>Genomic Encyclopedia of Archaeal and Bacterial Type Strains, Phase II (KMG-II): from individual species to whole genera.</title>
        <authorList>
            <person name="Goeker M."/>
        </authorList>
    </citation>
    <scope>NUCLEOTIDE SEQUENCE [LARGE SCALE GENOMIC DNA]</scope>
    <source>
        <strain evidence="7 8">DSM 11458</strain>
    </source>
</reference>
<comment type="caution">
    <text evidence="7">The sequence shown here is derived from an EMBL/GenBank/DDBJ whole genome shotgun (WGS) entry which is preliminary data.</text>
</comment>
<feature type="transmembrane region" description="Helical" evidence="6">
    <location>
        <begin position="266"/>
        <end position="290"/>
    </location>
</feature>
<name>A0A420DJG0_9RHOB</name>
<accession>A0A420DJG0</accession>
<keyword evidence="4 6" id="KW-1133">Transmembrane helix</keyword>
<dbReference type="AlphaFoldDB" id="A0A420DJG0"/>
<feature type="transmembrane region" description="Helical" evidence="6">
    <location>
        <begin position="149"/>
        <end position="172"/>
    </location>
</feature>
<feature type="transmembrane region" description="Helical" evidence="6">
    <location>
        <begin position="201"/>
        <end position="224"/>
    </location>
</feature>
<dbReference type="EMBL" id="RAQK01000002">
    <property type="protein sequence ID" value="RKE94380.1"/>
    <property type="molecule type" value="Genomic_DNA"/>
</dbReference>
<dbReference type="Proteomes" id="UP000284407">
    <property type="component" value="Unassembled WGS sequence"/>
</dbReference>
<protein>
    <submittedName>
        <fullName evidence="7">Putative PurR-regulated permease PerM</fullName>
    </submittedName>
</protein>
<comment type="subcellular location">
    <subcellularLocation>
        <location evidence="1">Membrane</location>
        <topology evidence="1">Multi-pass membrane protein</topology>
    </subcellularLocation>
</comment>
<feature type="transmembrane region" description="Helical" evidence="6">
    <location>
        <begin position="62"/>
        <end position="86"/>
    </location>
</feature>
<keyword evidence="5 6" id="KW-0472">Membrane</keyword>